<protein>
    <submittedName>
        <fullName evidence="2">Chromosome-partitioning ATPase Soj</fullName>
        <ecNumber evidence="2">3.6.-.-</ecNumber>
    </submittedName>
</protein>
<dbReference type="Gene3D" id="3.40.50.300">
    <property type="entry name" value="P-loop containing nucleotide triphosphate hydrolases"/>
    <property type="match status" value="1"/>
</dbReference>
<dbReference type="GO" id="GO:0016787">
    <property type="term" value="F:hydrolase activity"/>
    <property type="evidence" value="ECO:0007669"/>
    <property type="project" value="UniProtKB-KW"/>
</dbReference>
<dbReference type="SUPFAM" id="SSF52540">
    <property type="entry name" value="P-loop containing nucleoside triphosphate hydrolases"/>
    <property type="match status" value="1"/>
</dbReference>
<feature type="domain" description="CobQ/CobB/MinD/ParA nucleotide binding" evidence="1">
    <location>
        <begin position="4"/>
        <end position="177"/>
    </location>
</feature>
<dbReference type="CDD" id="cd02042">
    <property type="entry name" value="ParAB_family"/>
    <property type="match status" value="1"/>
</dbReference>
<name>A0A1J5TGM3_9ZZZZ</name>
<dbReference type="InterPro" id="IPR050678">
    <property type="entry name" value="DNA_Partitioning_ATPase"/>
</dbReference>
<dbReference type="EMBL" id="MLJW01000001">
    <property type="protein sequence ID" value="OIR19299.1"/>
    <property type="molecule type" value="Genomic_DNA"/>
</dbReference>
<reference evidence="2" key="1">
    <citation type="submission" date="2016-10" db="EMBL/GenBank/DDBJ databases">
        <title>Sequence of Gallionella enrichment culture.</title>
        <authorList>
            <person name="Poehlein A."/>
            <person name="Muehling M."/>
            <person name="Daniel R."/>
        </authorList>
    </citation>
    <scope>NUCLEOTIDE SEQUENCE</scope>
</reference>
<dbReference type="EC" id="3.6.-.-" evidence="2"/>
<gene>
    <name evidence="2" type="primary">soj_1</name>
    <name evidence="2" type="ORF">GALL_01790</name>
</gene>
<proteinExistence type="predicted"/>
<dbReference type="PANTHER" id="PTHR13696">
    <property type="entry name" value="P-LOOP CONTAINING NUCLEOSIDE TRIPHOSPHATE HYDROLASE"/>
    <property type="match status" value="1"/>
</dbReference>
<evidence type="ECO:0000259" key="1">
    <source>
        <dbReference type="Pfam" id="PF01656"/>
    </source>
</evidence>
<sequence length="206" mass="22876">MKAILIANPKGGSGKTTLSTNIAGYLASRGQRVAMLDLDRQKSATQWLSSRPRHLPGIELMQAEAGRDAPIDSLVIDSPAGLHGKNLEHALRLVHKVIVPIAPSAFDIQASRDFLEVLHQEKTVRKGRIFVGVVGMRMDPRTRAALTLEQFLKGLDMPVLAYLREAQIYVNAAFEGRTLFDLPPSLAQRELEQWAYLLNWLEQTAD</sequence>
<dbReference type="Pfam" id="PF01656">
    <property type="entry name" value="CbiA"/>
    <property type="match status" value="1"/>
</dbReference>
<comment type="caution">
    <text evidence="2">The sequence shown here is derived from an EMBL/GenBank/DDBJ whole genome shotgun (WGS) entry which is preliminary data.</text>
</comment>
<dbReference type="InterPro" id="IPR002586">
    <property type="entry name" value="CobQ/CobB/MinD/ParA_Nub-bd_dom"/>
</dbReference>
<evidence type="ECO:0000313" key="2">
    <source>
        <dbReference type="EMBL" id="OIR19299.1"/>
    </source>
</evidence>
<keyword evidence="2" id="KW-0378">Hydrolase</keyword>
<dbReference type="InterPro" id="IPR027417">
    <property type="entry name" value="P-loop_NTPase"/>
</dbReference>
<dbReference type="AlphaFoldDB" id="A0A1J5TGM3"/>
<accession>A0A1J5TGM3</accession>
<dbReference type="PIRSF" id="PIRSF009320">
    <property type="entry name" value="Nuc_binding_HP_1000"/>
    <property type="match status" value="1"/>
</dbReference>
<dbReference type="PANTHER" id="PTHR13696:SF96">
    <property type="entry name" value="COBQ_COBB_MIND_PARA NUCLEOTIDE BINDING DOMAIN-CONTAINING PROTEIN"/>
    <property type="match status" value="1"/>
</dbReference>
<organism evidence="2">
    <name type="scientific">mine drainage metagenome</name>
    <dbReference type="NCBI Taxonomy" id="410659"/>
    <lineage>
        <taxon>unclassified sequences</taxon>
        <taxon>metagenomes</taxon>
        <taxon>ecological metagenomes</taxon>
    </lineage>
</organism>